<evidence type="ECO:0000313" key="3">
    <source>
        <dbReference type="EMBL" id="WDF83732.1"/>
    </source>
</evidence>
<organism evidence="3 4">
    <name type="scientific">Lacticaseibacillus pabuli</name>
    <dbReference type="NCBI Taxonomy" id="3025672"/>
    <lineage>
        <taxon>Bacteria</taxon>
        <taxon>Bacillati</taxon>
        <taxon>Bacillota</taxon>
        <taxon>Bacilli</taxon>
        <taxon>Lactobacillales</taxon>
        <taxon>Lactobacillaceae</taxon>
        <taxon>Lacticaseibacillus</taxon>
    </lineage>
</organism>
<reference evidence="3 4" key="1">
    <citation type="submission" date="2023-02" db="EMBL/GenBank/DDBJ databases">
        <title>Genome sequence of Lacticaseibacillus sp. KACC 23028.</title>
        <authorList>
            <person name="Kim S."/>
            <person name="Heo J."/>
            <person name="Kwon S.-W."/>
        </authorList>
    </citation>
    <scope>NUCLEOTIDE SEQUENCE [LARGE SCALE GENOMIC DNA]</scope>
    <source>
        <strain evidence="3 4">KACC 23028</strain>
    </source>
</reference>
<dbReference type="EMBL" id="CP117884">
    <property type="protein sequence ID" value="WDF83732.1"/>
    <property type="molecule type" value="Genomic_DNA"/>
</dbReference>
<proteinExistence type="predicted"/>
<name>A0ABY7WU90_9LACO</name>
<evidence type="ECO:0000313" key="4">
    <source>
        <dbReference type="Proteomes" id="UP001220377"/>
    </source>
</evidence>
<dbReference type="RefSeq" id="WP_274262098.1">
    <property type="nucleotide sequence ID" value="NZ_CP117884.1"/>
</dbReference>
<feature type="domain" description="SHOCT" evidence="2">
    <location>
        <begin position="164"/>
        <end position="190"/>
    </location>
</feature>
<dbReference type="Pfam" id="PF09851">
    <property type="entry name" value="SHOCT"/>
    <property type="match status" value="1"/>
</dbReference>
<feature type="region of interest" description="Disordered" evidence="1">
    <location>
        <begin position="143"/>
        <end position="165"/>
    </location>
</feature>
<dbReference type="Proteomes" id="UP001220377">
    <property type="component" value="Chromosome"/>
</dbReference>
<sequence length="192" mass="21698">MKLSKIQAQLQKIGYSDDASTSVYIENAGGLGRMLVGTFRELTDKYYVASFQPDGILFMTLGMARHFKDTAHFIKRENIRNIRISSAKFINGRLLSNADKLEIFDNDGGEAVYILYNYMMGENFWQQNIENMTRVIDSWPQPADQQDAAVPEPDDDPNLNGGNTQLRNLQALLDQGVISQADFDAKKKQLSH</sequence>
<gene>
    <name evidence="3" type="ORF">PQ472_05705</name>
</gene>
<keyword evidence="4" id="KW-1185">Reference proteome</keyword>
<protein>
    <submittedName>
        <fullName evidence="3">SHOCT domain-containing protein</fullName>
    </submittedName>
</protein>
<dbReference type="InterPro" id="IPR018649">
    <property type="entry name" value="SHOCT"/>
</dbReference>
<evidence type="ECO:0000259" key="2">
    <source>
        <dbReference type="Pfam" id="PF09851"/>
    </source>
</evidence>
<evidence type="ECO:0000256" key="1">
    <source>
        <dbReference type="SAM" id="MobiDB-lite"/>
    </source>
</evidence>
<accession>A0ABY7WU90</accession>